<evidence type="ECO:0000259" key="2">
    <source>
        <dbReference type="Pfam" id="PF14420"/>
    </source>
</evidence>
<dbReference type="InterPro" id="IPR025676">
    <property type="entry name" value="Clr5_dom"/>
</dbReference>
<dbReference type="AlphaFoldDB" id="A0A2J6PSP1"/>
<evidence type="ECO:0000256" key="1">
    <source>
        <dbReference type="SAM" id="MobiDB-lite"/>
    </source>
</evidence>
<proteinExistence type="predicted"/>
<dbReference type="PANTHER" id="PTHR38788">
    <property type="entry name" value="CLR5 DOMAIN-CONTAINING PROTEIN"/>
    <property type="match status" value="1"/>
</dbReference>
<protein>
    <recommendedName>
        <fullName evidence="2">Clr5 domain-containing protein</fullName>
    </recommendedName>
</protein>
<reference evidence="3 4" key="1">
    <citation type="submission" date="2016-05" db="EMBL/GenBank/DDBJ databases">
        <title>A degradative enzymes factory behind the ericoid mycorrhizal symbiosis.</title>
        <authorList>
            <consortium name="DOE Joint Genome Institute"/>
            <person name="Martino E."/>
            <person name="Morin E."/>
            <person name="Grelet G."/>
            <person name="Kuo A."/>
            <person name="Kohler A."/>
            <person name="Daghino S."/>
            <person name="Barry K."/>
            <person name="Choi C."/>
            <person name="Cichocki N."/>
            <person name="Clum A."/>
            <person name="Copeland A."/>
            <person name="Hainaut M."/>
            <person name="Haridas S."/>
            <person name="Labutti K."/>
            <person name="Lindquist E."/>
            <person name="Lipzen A."/>
            <person name="Khouja H.-R."/>
            <person name="Murat C."/>
            <person name="Ohm R."/>
            <person name="Olson A."/>
            <person name="Spatafora J."/>
            <person name="Veneault-Fourrey C."/>
            <person name="Henrissat B."/>
            <person name="Grigoriev I."/>
            <person name="Martin F."/>
            <person name="Perotto S."/>
        </authorList>
    </citation>
    <scope>NUCLEOTIDE SEQUENCE [LARGE SCALE GENOMIC DNA]</scope>
    <source>
        <strain evidence="3 4">UAMH 7357</strain>
    </source>
</reference>
<feature type="compositionally biased region" description="Polar residues" evidence="1">
    <location>
        <begin position="648"/>
        <end position="661"/>
    </location>
</feature>
<evidence type="ECO:0000313" key="4">
    <source>
        <dbReference type="Proteomes" id="UP000235672"/>
    </source>
</evidence>
<sequence>MIATVTNLPSQNIPDSLAYRSAMATYNAPVVPQKKKRYSEKQWNEVRPEACQLYLLGDKIDEDTRLQAVMGGIERKYGLQACPRTWKSKLKDWGCTKNVPTKKMEWIIVKEMSLIQKGQSTKFFHKKKPIMPRTIRAFKRRRDGVEDELVLLDMGTPPDIEYSPQSLITESHSSSQVVELSTNSGDDHTSIRMSEVTENSQSYKISLPSFSVTKDVDGWLSDDQGQFCRYRLFEDVSRQEDAIMNHHKVLFFEISELENSLVQHFPPGDHIKPRLSVRQRLRHSSDLCGIGSHLCIDLQPSININQGKSTPEEDALDHLFSCAVTLADYQCRYRDLPPPTMEKHFAVAKAHENIGHYLTAEYHCRKIIEQYCKIKAEMFPYTFSLNGCRQEESTIFLLRALTVFIIEFNSNSLDQNAWLFQHMELLYTVLIRLQGERFDAGLSLRMHQLRATLALPDSDDELSTIYPQIFVHGFHLAHESSLLGFIQTAAWMYDSLLRCCSEHLDVLHHAIEKAIAHARYSVLLRRQGEWRSSAHQLLLACEMIKESVSSDHPLRDQLENDYRDLQPCLEQTLAEKLRRSLDHMRTHISLPVDNISVGGLSINKFLNDESPFTPESLASHETMAFDKLESFISGEPAIEKVPSEKESTAVTSTLSTHESGSNGMGVSWSRSGGEDLGIYDWVQYATS</sequence>
<evidence type="ECO:0000313" key="3">
    <source>
        <dbReference type="EMBL" id="PMD17021.1"/>
    </source>
</evidence>
<gene>
    <name evidence="3" type="ORF">NA56DRAFT_752678</name>
</gene>
<feature type="domain" description="Clr5" evidence="2">
    <location>
        <begin position="39"/>
        <end position="97"/>
    </location>
</feature>
<keyword evidence="4" id="KW-1185">Reference proteome</keyword>
<organism evidence="3 4">
    <name type="scientific">Hyaloscypha hepaticicola</name>
    <dbReference type="NCBI Taxonomy" id="2082293"/>
    <lineage>
        <taxon>Eukaryota</taxon>
        <taxon>Fungi</taxon>
        <taxon>Dikarya</taxon>
        <taxon>Ascomycota</taxon>
        <taxon>Pezizomycotina</taxon>
        <taxon>Leotiomycetes</taxon>
        <taxon>Helotiales</taxon>
        <taxon>Hyaloscyphaceae</taxon>
        <taxon>Hyaloscypha</taxon>
    </lineage>
</organism>
<feature type="region of interest" description="Disordered" evidence="1">
    <location>
        <begin position="641"/>
        <end position="668"/>
    </location>
</feature>
<dbReference type="EMBL" id="KZ613502">
    <property type="protein sequence ID" value="PMD17021.1"/>
    <property type="molecule type" value="Genomic_DNA"/>
</dbReference>
<dbReference type="PANTHER" id="PTHR38788:SF3">
    <property type="entry name" value="CLR5 DOMAIN-CONTAINING PROTEIN"/>
    <property type="match status" value="1"/>
</dbReference>
<dbReference type="Proteomes" id="UP000235672">
    <property type="component" value="Unassembled WGS sequence"/>
</dbReference>
<dbReference type="Pfam" id="PF14420">
    <property type="entry name" value="Clr5"/>
    <property type="match status" value="1"/>
</dbReference>
<name>A0A2J6PSP1_9HELO</name>
<accession>A0A2J6PSP1</accession>
<dbReference type="OrthoDB" id="3532984at2759"/>